<reference evidence="1" key="1">
    <citation type="submission" date="2018-05" db="EMBL/GenBank/DDBJ databases">
        <authorList>
            <person name="Lanie J.A."/>
            <person name="Ng W.-L."/>
            <person name="Kazmierczak K.M."/>
            <person name="Andrzejewski T.M."/>
            <person name="Davidsen T.M."/>
            <person name="Wayne K.J."/>
            <person name="Tettelin H."/>
            <person name="Glass J.I."/>
            <person name="Rusch D."/>
            <person name="Podicherti R."/>
            <person name="Tsui H.-C.T."/>
            <person name="Winkler M.E."/>
        </authorList>
    </citation>
    <scope>NUCLEOTIDE SEQUENCE</scope>
</reference>
<organism evidence="1">
    <name type="scientific">marine metagenome</name>
    <dbReference type="NCBI Taxonomy" id="408172"/>
    <lineage>
        <taxon>unclassified sequences</taxon>
        <taxon>metagenomes</taxon>
        <taxon>ecological metagenomes</taxon>
    </lineage>
</organism>
<gene>
    <name evidence="1" type="ORF">METZ01_LOCUS440055</name>
</gene>
<proteinExistence type="predicted"/>
<evidence type="ECO:0000313" key="1">
    <source>
        <dbReference type="EMBL" id="SVD87201.1"/>
    </source>
</evidence>
<dbReference type="EMBL" id="UINC01178830">
    <property type="protein sequence ID" value="SVD87201.1"/>
    <property type="molecule type" value="Genomic_DNA"/>
</dbReference>
<dbReference type="AlphaFoldDB" id="A0A382YVQ7"/>
<name>A0A382YVQ7_9ZZZZ</name>
<sequence>MSCSKDDSVAVISTKFGDMVVEFY</sequence>
<accession>A0A382YVQ7</accession>
<protein>
    <submittedName>
        <fullName evidence="1">Uncharacterized protein</fullName>
    </submittedName>
</protein>
<feature type="non-terminal residue" evidence="1">
    <location>
        <position position="24"/>
    </location>
</feature>